<sequence>MTVGAATERRARVSHDRRGALMHLVIRHINAVTSAMRSSPRWALAVGASGAVLSSATTSTSALSLTRAAHALAQGDVHERDEESRGEGHVGLLGGFTVLRAQLRLVDRVTDVPLPVLLSHFLRVVLSARTTGTVTQTVLEALASFLEHGLFRHDSIGLVRAVQDVAHATSHCRFEPSDAGKDEVVLLAILDVMIGLVCGRADGDGAEGGAPLVDLLGDQNICEMMETCLSMCCQTRLSTALRRSAEHRMLRMTRELFSRLETLPLDADAAYADDGRAQEPELATLTAEQVGEDAEHRMRMATPDPKSSHIPAAGLAAREDGAEGEGAAEGAAEGAEGAEGTAEGERAEGAEGERAEGLGARGAEPHEPRADAAAEPAPGKSPEIPDEAPRAPEEEQAPFGLAALTEVLRVLVSLLDPQSTRHTMTMRLLGLHLLSGLLETHAELIACFPTLRALLQDSACRYLFQLANTEHLPVVSESLRVLSILFDRLREHLKLQQELFVLFLLQQLRAPVPLVAAPWDRDAKDAPSEPTLSYFRTCATGEMRELYLEALGLLLDRRGGGDAFVELWRNYDCDVHCTDLYEELVHFLCRAIFSQPAQAADKARPAFGGVQLVALDLPDGAPAAPLAPLLAQRERKAVLAAGAAAFNQKPKDGVAFLERERLIDTTSDAARAQSIARFLKASSLVDKRLLGDYLSRPDNVDVLSAFMGLFDFRGIDVAEAMRAVCEAFRFPGEAQQIARITETFSHAYYATRPAGIRSEDAVYVLAYSIIMLNTDLHNPQVTRRMTIADYQRNLRGVNDGADFDAEYLAHLYESIRRREIVMPEEHAGQLGFDYAWKELLRKSRTCHELVGDAPSAWDGALFRHSWRPFVASIAHAFAALQDEHLLQRVIAGCRQCAVLARAHGVPDVFDYMVRHFAQATGLPDSALARDTAANTEHALDKETIVVSRLSVHFGTHFKSQLAAVVLFTIANGSPGAIREGWADLVAVLESLLLNGLLPASVARMHDAARGAVPIPRSAGKAAARSAPPASGGLLSTLSSYFLSPYADTVEPMAVGDAEVESSLCTLDCLASCKIPELHAQLADVPDAALLAYVRALHARLAPHLEAPAEADAPPAPYTPVTLFLLEELASAVTRRASLLDAAGAQLLSAYRAVLARAAARPPLEVERALVNALRLLGAGAAHARPGVRAHLAALLEDAQRLPPGVRSAVSPALLGALGALLREQRTLLATRAEWQQLAQTVALFARPQRAATVRAAFALAREQLGAACTPASYAALVELARELVSTADRALWHAARDARDAQRRTLTEKRELAEWEEAAQAATLALLPALAQLEAAIPALLERDGPDAWPQYWLPLLAALAQQCVNASRATRQAAVAHLQRVVLAPNALRVAPAPVAPHLAAVFENILLPLLDTLLRPETARADVRVRDDGAPIAATRIHVALLLCRAWVHLQAPLSTGMEHDTEQRARFVRVWLGVLRAIAPLLRAAEHEAVVEQLKNMLLVMHAAHLLRTPGVWEPTWEILDASRPELRAVVAGAPEGPPEGGAAASGAPGGKATPTPDDALAPASAPEPSSAPTEPSTAPPEPSSAPPEPRAAPAADHAAGPAHSLS</sequence>
<feature type="compositionally biased region" description="Pro residues" evidence="1">
    <location>
        <begin position="1581"/>
        <end position="1594"/>
    </location>
</feature>
<protein>
    <submittedName>
        <fullName evidence="3">GDP/GTP exchange factor for ARF</fullName>
    </submittedName>
</protein>
<dbReference type="EMBL" id="CP119936">
    <property type="protein sequence ID" value="WFD03220.1"/>
    <property type="molecule type" value="Genomic_DNA"/>
</dbReference>
<dbReference type="GO" id="GO:0005085">
    <property type="term" value="F:guanyl-nucleotide exchange factor activity"/>
    <property type="evidence" value="ECO:0007669"/>
    <property type="project" value="InterPro"/>
</dbReference>
<dbReference type="InterPro" id="IPR023394">
    <property type="entry name" value="Sec7_C_sf"/>
</dbReference>
<dbReference type="CDD" id="cd00171">
    <property type="entry name" value="Sec7"/>
    <property type="match status" value="1"/>
</dbReference>
<dbReference type="SMART" id="SM00222">
    <property type="entry name" value="Sec7"/>
    <property type="match status" value="1"/>
</dbReference>
<dbReference type="InterPro" id="IPR056604">
    <property type="entry name" value="GBF1-like_TPR"/>
</dbReference>
<feature type="compositionally biased region" description="Low complexity" evidence="1">
    <location>
        <begin position="1595"/>
        <end position="1610"/>
    </location>
</feature>
<dbReference type="PANTHER" id="PTHR10663:SF388">
    <property type="entry name" value="GOLGI-SPECIFIC BREFELDIN A-RESISTANCE GUANINE NUCLEOTIDE EXCHANGE FACTOR 1"/>
    <property type="match status" value="1"/>
</dbReference>
<dbReference type="InterPro" id="IPR000904">
    <property type="entry name" value="Sec7_dom"/>
</dbReference>
<name>A0AAF0E1B7_9BASI</name>
<dbReference type="Gene3D" id="1.10.1000.11">
    <property type="entry name" value="Arf Nucleotide-binding Site Opener,domain 2"/>
    <property type="match status" value="1"/>
</dbReference>
<evidence type="ECO:0000256" key="1">
    <source>
        <dbReference type="SAM" id="MobiDB-lite"/>
    </source>
</evidence>
<dbReference type="Proteomes" id="UP001214603">
    <property type="component" value="Chromosome 3"/>
</dbReference>
<organism evidence="3 4">
    <name type="scientific">Malassezia obtusa</name>
    <dbReference type="NCBI Taxonomy" id="76774"/>
    <lineage>
        <taxon>Eukaryota</taxon>
        <taxon>Fungi</taxon>
        <taxon>Dikarya</taxon>
        <taxon>Basidiomycota</taxon>
        <taxon>Ustilaginomycotina</taxon>
        <taxon>Malasseziomycetes</taxon>
        <taxon>Malasseziales</taxon>
        <taxon>Malasseziaceae</taxon>
        <taxon>Malassezia</taxon>
    </lineage>
</organism>
<proteinExistence type="predicted"/>
<keyword evidence="4" id="KW-1185">Reference proteome</keyword>
<dbReference type="Pfam" id="PF12783">
    <property type="entry name" value="Sec7-like_HUS"/>
    <property type="match status" value="1"/>
</dbReference>
<dbReference type="PANTHER" id="PTHR10663">
    <property type="entry name" value="GUANYL-NUCLEOTIDE EXCHANGE FACTOR"/>
    <property type="match status" value="1"/>
</dbReference>
<dbReference type="GO" id="GO:0016192">
    <property type="term" value="P:vesicle-mediated transport"/>
    <property type="evidence" value="ECO:0007669"/>
    <property type="project" value="UniProtKB-ARBA"/>
</dbReference>
<dbReference type="Pfam" id="PF01369">
    <property type="entry name" value="Sec7"/>
    <property type="match status" value="1"/>
</dbReference>
<feature type="compositionally biased region" description="Low complexity" evidence="1">
    <location>
        <begin position="328"/>
        <end position="341"/>
    </location>
</feature>
<dbReference type="Gene3D" id="1.10.220.20">
    <property type="match status" value="1"/>
</dbReference>
<gene>
    <name evidence="3" type="primary">GEA2</name>
    <name evidence="3" type="ORF">MOBT1_001909</name>
</gene>
<feature type="region of interest" description="Disordered" evidence="1">
    <location>
        <begin position="300"/>
        <end position="394"/>
    </location>
</feature>
<evidence type="ECO:0000313" key="3">
    <source>
        <dbReference type="EMBL" id="WFD03220.1"/>
    </source>
</evidence>
<reference evidence="3" key="1">
    <citation type="submission" date="2023-03" db="EMBL/GenBank/DDBJ databases">
        <title>Mating type loci evolution in Malassezia.</title>
        <authorList>
            <person name="Coelho M.A."/>
        </authorList>
    </citation>
    <scope>NUCLEOTIDE SEQUENCE</scope>
    <source>
        <strain evidence="3">CBS 7876</strain>
    </source>
</reference>
<dbReference type="GO" id="GO:0005794">
    <property type="term" value="C:Golgi apparatus"/>
    <property type="evidence" value="ECO:0007669"/>
    <property type="project" value="UniProtKB-ARBA"/>
</dbReference>
<dbReference type="GO" id="GO:0032012">
    <property type="term" value="P:regulation of ARF protein signal transduction"/>
    <property type="evidence" value="ECO:0007669"/>
    <property type="project" value="InterPro"/>
</dbReference>
<feature type="domain" description="SEC7" evidence="2">
    <location>
        <begin position="632"/>
        <end position="820"/>
    </location>
</feature>
<evidence type="ECO:0000313" key="4">
    <source>
        <dbReference type="Proteomes" id="UP001214603"/>
    </source>
</evidence>
<dbReference type="InterPro" id="IPR035999">
    <property type="entry name" value="Sec7_dom_sf"/>
</dbReference>
<feature type="region of interest" description="Disordered" evidence="1">
    <location>
        <begin position="1535"/>
        <end position="1610"/>
    </location>
</feature>
<feature type="compositionally biased region" description="Basic and acidic residues" evidence="1">
    <location>
        <begin position="343"/>
        <end position="356"/>
    </location>
</feature>
<dbReference type="SUPFAM" id="SSF48425">
    <property type="entry name" value="Sec7 domain"/>
    <property type="match status" value="1"/>
</dbReference>
<accession>A0AAF0E1B7</accession>
<evidence type="ECO:0000259" key="2">
    <source>
        <dbReference type="SMART" id="SM00222"/>
    </source>
</evidence>
<feature type="compositionally biased region" description="Low complexity" evidence="1">
    <location>
        <begin position="1544"/>
        <end position="1580"/>
    </location>
</feature>
<dbReference type="Pfam" id="PF23325">
    <property type="entry name" value="TPR_28"/>
    <property type="match status" value="1"/>
</dbReference>
<dbReference type="FunFam" id="1.10.1000.11:FF:000002">
    <property type="entry name" value="Cytohesin 1"/>
    <property type="match status" value="1"/>
</dbReference>
<dbReference type="InterPro" id="IPR032691">
    <property type="entry name" value="Mon2/Sec7/BIG1-like_HUS"/>
</dbReference>
<feature type="compositionally biased region" description="Basic and acidic residues" evidence="1">
    <location>
        <begin position="363"/>
        <end position="372"/>
    </location>
</feature>